<dbReference type="EMBL" id="MJIE01000001">
    <property type="protein sequence ID" value="OLR56579.1"/>
    <property type="molecule type" value="Genomic_DNA"/>
</dbReference>
<dbReference type="Gene3D" id="3.90.1750.20">
    <property type="entry name" value="Putative Large Serine Recombinase, Chain B, Domain 2"/>
    <property type="match status" value="1"/>
</dbReference>
<organism evidence="2 3">
    <name type="scientific">Hornefia porci</name>
    <dbReference type="NCBI Taxonomy" id="2652292"/>
    <lineage>
        <taxon>Bacteria</taxon>
        <taxon>Bacillati</taxon>
        <taxon>Bacillota</taxon>
        <taxon>Clostridia</taxon>
        <taxon>Peptostreptococcales</taxon>
        <taxon>Anaerovoracaceae</taxon>
        <taxon>Hornefia</taxon>
    </lineage>
</organism>
<accession>A0A1Q9JK45</accession>
<dbReference type="OrthoDB" id="2188903at2"/>
<dbReference type="InterPro" id="IPR011109">
    <property type="entry name" value="DNA_bind_recombinase_dom"/>
</dbReference>
<dbReference type="PROSITE" id="PS51737">
    <property type="entry name" value="RECOMBINASE_DNA_BIND"/>
    <property type="match status" value="1"/>
</dbReference>
<evidence type="ECO:0000313" key="3">
    <source>
        <dbReference type="Proteomes" id="UP000187404"/>
    </source>
</evidence>
<dbReference type="AlphaFoldDB" id="A0A1Q9JK45"/>
<gene>
    <name evidence="2" type="ORF">BHK98_11180</name>
</gene>
<sequence>MGHTPYGYRIENGCAVINEDEAAKIRNLYENYLAGMAQSKAAIEAGIEAYHSSAKRLMQNRHYLGDDFYPAIIDQETFDKAEAIRLERAGKLGRLNLLKSSKPIKVPTHFWFAEAEKEYEDPRLQAEYLYSLIESEAI</sequence>
<evidence type="ECO:0000259" key="1">
    <source>
        <dbReference type="PROSITE" id="PS51737"/>
    </source>
</evidence>
<reference evidence="2 3" key="1">
    <citation type="journal article" date="2016" name="Appl. Environ. Microbiol.">
        <title>Function and Phylogeny of Bacterial Butyryl Coenzyme A:Acetate Transferases and Their Diversity in the Proximal Colon of Swine.</title>
        <authorList>
            <person name="Trachsel J."/>
            <person name="Bayles D.O."/>
            <person name="Looft T."/>
            <person name="Levine U.Y."/>
            <person name="Allen H.K."/>
        </authorList>
    </citation>
    <scope>NUCLEOTIDE SEQUENCE [LARGE SCALE GENOMIC DNA]</scope>
    <source>
        <strain evidence="2 3">68-3-10</strain>
    </source>
</reference>
<dbReference type="GO" id="GO:0000150">
    <property type="term" value="F:DNA strand exchange activity"/>
    <property type="evidence" value="ECO:0007669"/>
    <property type="project" value="InterPro"/>
</dbReference>
<dbReference type="STRING" id="1261640.BHK98_11180"/>
<dbReference type="GO" id="GO:0003677">
    <property type="term" value="F:DNA binding"/>
    <property type="evidence" value="ECO:0007669"/>
    <property type="project" value="InterPro"/>
</dbReference>
<dbReference type="Proteomes" id="UP000187404">
    <property type="component" value="Unassembled WGS sequence"/>
</dbReference>
<evidence type="ECO:0000313" key="2">
    <source>
        <dbReference type="EMBL" id="OLR56579.1"/>
    </source>
</evidence>
<dbReference type="InterPro" id="IPR038109">
    <property type="entry name" value="DNA_bind_recomb_sf"/>
</dbReference>
<keyword evidence="3" id="KW-1185">Reference proteome</keyword>
<name>A0A1Q9JK45_9FIRM</name>
<feature type="domain" description="Recombinase" evidence="1">
    <location>
        <begin position="5"/>
        <end position="92"/>
    </location>
</feature>
<dbReference type="RefSeq" id="WP_075714313.1">
    <property type="nucleotide sequence ID" value="NZ_MJIE01000001.1"/>
</dbReference>
<protein>
    <submittedName>
        <fullName evidence="2">Integrase</fullName>
    </submittedName>
</protein>
<comment type="caution">
    <text evidence="2">The sequence shown here is derived from an EMBL/GenBank/DDBJ whole genome shotgun (WGS) entry which is preliminary data.</text>
</comment>
<proteinExistence type="predicted"/>